<dbReference type="PROSITE" id="PS50887">
    <property type="entry name" value="GGDEF"/>
    <property type="match status" value="1"/>
</dbReference>
<feature type="transmembrane region" description="Helical" evidence="3">
    <location>
        <begin position="36"/>
        <end position="56"/>
    </location>
</feature>
<dbReference type="InterPro" id="IPR029787">
    <property type="entry name" value="Nucleotide_cyclase"/>
</dbReference>
<dbReference type="Pfam" id="PF00990">
    <property type="entry name" value="GGDEF"/>
    <property type="match status" value="1"/>
</dbReference>
<feature type="transmembrane region" description="Helical" evidence="3">
    <location>
        <begin position="91"/>
        <end position="110"/>
    </location>
</feature>
<accession>A0A5N7MU60</accession>
<dbReference type="GO" id="GO:0052621">
    <property type="term" value="F:diguanylate cyclase activity"/>
    <property type="evidence" value="ECO:0007669"/>
    <property type="project" value="UniProtKB-EC"/>
</dbReference>
<keyword evidence="3" id="KW-0812">Transmembrane</keyword>
<dbReference type="OrthoDB" id="9812260at2"/>
<evidence type="ECO:0000259" key="4">
    <source>
        <dbReference type="PROSITE" id="PS50887"/>
    </source>
</evidence>
<evidence type="ECO:0000256" key="1">
    <source>
        <dbReference type="ARBA" id="ARBA00012528"/>
    </source>
</evidence>
<dbReference type="InterPro" id="IPR000160">
    <property type="entry name" value="GGDEF_dom"/>
</dbReference>
<comment type="caution">
    <text evidence="5">The sequence shown here is derived from an EMBL/GenBank/DDBJ whole genome shotgun (WGS) entry which is preliminary data.</text>
</comment>
<sequence length="377" mass="40567">MQLDFPTLGAVFMLNTAIFTALLFFAWALNRQVKALAWWGLAFLLILVGMGLMVVAQGAPTLATLLVANSLLIAAYSVLYGGCRAFNARPISLPSLGAGVVVWWVAFPFISDSSATRLVLTSVLSAGYALMSAWELWRHARHRLASHVAAIILLLGLVGFNALRGALGFSLAQSLWIAGPVPPGSGAMAIGIATFMPTIAFVFLSMAKEQREDHYKRAALIDPLTRIPNRRAFLEGASALMSQQRETPTSCLLFDLDNFKQINDPYGHKVGDHVLEIFGSILSDHVPGGVYGRLGGEEFSAIVCLDEDDAGRLAEHIRHSFESIAKIVRGQRVDVTVSVGCATGATSTVKDLLRQADTALYRAKAQGRNVVVSASAR</sequence>
<gene>
    <name evidence="5" type="ORF">FS320_37330</name>
</gene>
<dbReference type="NCBIfam" id="TIGR00254">
    <property type="entry name" value="GGDEF"/>
    <property type="match status" value="1"/>
</dbReference>
<dbReference type="InterPro" id="IPR050469">
    <property type="entry name" value="Diguanylate_Cyclase"/>
</dbReference>
<feature type="transmembrane region" description="Helical" evidence="3">
    <location>
        <begin position="187"/>
        <end position="207"/>
    </location>
</feature>
<dbReference type="GO" id="GO:1902201">
    <property type="term" value="P:negative regulation of bacterial-type flagellum-dependent cell motility"/>
    <property type="evidence" value="ECO:0007669"/>
    <property type="project" value="TreeGrafter"/>
</dbReference>
<dbReference type="EC" id="2.7.7.65" evidence="1"/>
<proteinExistence type="predicted"/>
<feature type="transmembrane region" description="Helical" evidence="3">
    <location>
        <begin position="144"/>
        <end position="167"/>
    </location>
</feature>
<keyword evidence="6" id="KW-1185">Reference proteome</keyword>
<dbReference type="SUPFAM" id="SSF55073">
    <property type="entry name" value="Nucleotide cyclase"/>
    <property type="match status" value="1"/>
</dbReference>
<dbReference type="GO" id="GO:0005886">
    <property type="term" value="C:plasma membrane"/>
    <property type="evidence" value="ECO:0007669"/>
    <property type="project" value="TreeGrafter"/>
</dbReference>
<protein>
    <recommendedName>
        <fullName evidence="1">diguanylate cyclase</fullName>
        <ecNumber evidence="1">2.7.7.65</ecNumber>
    </recommendedName>
</protein>
<dbReference type="Proteomes" id="UP000403266">
    <property type="component" value="Unassembled WGS sequence"/>
</dbReference>
<keyword evidence="3" id="KW-1133">Transmembrane helix</keyword>
<evidence type="ECO:0000256" key="2">
    <source>
        <dbReference type="ARBA" id="ARBA00034247"/>
    </source>
</evidence>
<evidence type="ECO:0000256" key="3">
    <source>
        <dbReference type="SAM" id="Phobius"/>
    </source>
</evidence>
<evidence type="ECO:0000313" key="6">
    <source>
        <dbReference type="Proteomes" id="UP000403266"/>
    </source>
</evidence>
<name>A0A5N7MU60_9HYPH</name>
<dbReference type="InterPro" id="IPR043128">
    <property type="entry name" value="Rev_trsase/Diguanyl_cyclase"/>
</dbReference>
<dbReference type="SMART" id="SM00267">
    <property type="entry name" value="GGDEF"/>
    <property type="match status" value="1"/>
</dbReference>
<dbReference type="GO" id="GO:0043709">
    <property type="term" value="P:cell adhesion involved in single-species biofilm formation"/>
    <property type="evidence" value="ECO:0007669"/>
    <property type="project" value="TreeGrafter"/>
</dbReference>
<dbReference type="PANTHER" id="PTHR45138">
    <property type="entry name" value="REGULATORY COMPONENTS OF SENSORY TRANSDUCTION SYSTEM"/>
    <property type="match status" value="1"/>
</dbReference>
<dbReference type="PANTHER" id="PTHR45138:SF9">
    <property type="entry name" value="DIGUANYLATE CYCLASE DGCM-RELATED"/>
    <property type="match status" value="1"/>
</dbReference>
<dbReference type="AlphaFoldDB" id="A0A5N7MU60"/>
<evidence type="ECO:0000313" key="5">
    <source>
        <dbReference type="EMBL" id="MPR30525.1"/>
    </source>
</evidence>
<feature type="transmembrane region" description="Helical" evidence="3">
    <location>
        <begin position="6"/>
        <end position="29"/>
    </location>
</feature>
<keyword evidence="3" id="KW-0472">Membrane</keyword>
<organism evidence="5 6">
    <name type="scientific">Microvirga tunisiensis</name>
    <dbReference type="NCBI Taxonomy" id="2108360"/>
    <lineage>
        <taxon>Bacteria</taxon>
        <taxon>Pseudomonadati</taxon>
        <taxon>Pseudomonadota</taxon>
        <taxon>Alphaproteobacteria</taxon>
        <taxon>Hyphomicrobiales</taxon>
        <taxon>Methylobacteriaceae</taxon>
        <taxon>Microvirga</taxon>
    </lineage>
</organism>
<reference evidence="5 6" key="1">
    <citation type="journal article" date="2019" name="Syst. Appl. Microbiol.">
        <title>Microvirga tunisiensis sp. nov., a root nodule symbiotic bacterium isolated from Lupinus micranthus and L. luteus grown in Northern Tunisia.</title>
        <authorList>
            <person name="Msaddak A."/>
            <person name="Rejili M."/>
            <person name="Duran D."/>
            <person name="Mars M."/>
            <person name="Palacios J.M."/>
            <person name="Ruiz-Argueso T."/>
            <person name="Rey L."/>
            <person name="Imperial J."/>
        </authorList>
    </citation>
    <scope>NUCLEOTIDE SEQUENCE [LARGE SCALE GENOMIC DNA]</scope>
    <source>
        <strain evidence="5 6">Lmie10</strain>
    </source>
</reference>
<feature type="transmembrane region" description="Helical" evidence="3">
    <location>
        <begin position="62"/>
        <end position="79"/>
    </location>
</feature>
<feature type="transmembrane region" description="Helical" evidence="3">
    <location>
        <begin position="116"/>
        <end position="137"/>
    </location>
</feature>
<feature type="domain" description="GGDEF" evidence="4">
    <location>
        <begin position="247"/>
        <end position="376"/>
    </location>
</feature>
<dbReference type="EMBL" id="VOSK01000384">
    <property type="protein sequence ID" value="MPR30525.1"/>
    <property type="molecule type" value="Genomic_DNA"/>
</dbReference>
<dbReference type="Gene3D" id="3.30.70.270">
    <property type="match status" value="1"/>
</dbReference>
<dbReference type="RefSeq" id="WP_152717355.1">
    <property type="nucleotide sequence ID" value="NZ_VOSJ01000383.1"/>
</dbReference>
<comment type="catalytic activity">
    <reaction evidence="2">
        <text>2 GTP = 3',3'-c-di-GMP + 2 diphosphate</text>
        <dbReference type="Rhea" id="RHEA:24898"/>
        <dbReference type="ChEBI" id="CHEBI:33019"/>
        <dbReference type="ChEBI" id="CHEBI:37565"/>
        <dbReference type="ChEBI" id="CHEBI:58805"/>
        <dbReference type="EC" id="2.7.7.65"/>
    </reaction>
</comment>
<dbReference type="CDD" id="cd01949">
    <property type="entry name" value="GGDEF"/>
    <property type="match status" value="1"/>
</dbReference>